<dbReference type="AlphaFoldDB" id="A0A9Q1CY86"/>
<feature type="chain" id="PRO_5040472677" description="Ig-like domain-containing protein" evidence="6">
    <location>
        <begin position="25"/>
        <end position="311"/>
    </location>
</feature>
<dbReference type="InterPro" id="IPR015631">
    <property type="entry name" value="CD2/SLAM_rcpt"/>
</dbReference>
<accession>A0A9Q1CY86</accession>
<evidence type="ECO:0000256" key="6">
    <source>
        <dbReference type="SAM" id="SignalP"/>
    </source>
</evidence>
<dbReference type="SUPFAM" id="SSF48726">
    <property type="entry name" value="Immunoglobulin"/>
    <property type="match status" value="1"/>
</dbReference>
<feature type="domain" description="Ig-like" evidence="7">
    <location>
        <begin position="131"/>
        <end position="205"/>
    </location>
</feature>
<comment type="caution">
    <text evidence="8">The sequence shown here is derived from an EMBL/GenBank/DDBJ whole genome shotgun (WGS) entry which is preliminary data.</text>
</comment>
<evidence type="ECO:0000256" key="3">
    <source>
        <dbReference type="ARBA" id="ARBA00023136"/>
    </source>
</evidence>
<proteinExistence type="predicted"/>
<name>A0A9Q1CY86_CONCO</name>
<dbReference type="InterPro" id="IPR007110">
    <property type="entry name" value="Ig-like_dom"/>
</dbReference>
<evidence type="ECO:0000313" key="9">
    <source>
        <dbReference type="Proteomes" id="UP001152803"/>
    </source>
</evidence>
<keyword evidence="4" id="KW-0325">Glycoprotein</keyword>
<dbReference type="InterPro" id="IPR036179">
    <property type="entry name" value="Ig-like_dom_sf"/>
</dbReference>
<evidence type="ECO:0000256" key="5">
    <source>
        <dbReference type="SAM" id="Phobius"/>
    </source>
</evidence>
<evidence type="ECO:0000256" key="4">
    <source>
        <dbReference type="ARBA" id="ARBA00023180"/>
    </source>
</evidence>
<keyword evidence="9" id="KW-1185">Reference proteome</keyword>
<protein>
    <recommendedName>
        <fullName evidence="7">Ig-like domain-containing protein</fullName>
    </recommendedName>
</protein>
<feature type="signal peptide" evidence="6">
    <location>
        <begin position="1"/>
        <end position="24"/>
    </location>
</feature>
<dbReference type="Gene3D" id="2.60.40.10">
    <property type="entry name" value="Immunoglobulins"/>
    <property type="match status" value="2"/>
</dbReference>
<evidence type="ECO:0000313" key="8">
    <source>
        <dbReference type="EMBL" id="KAJ8252240.1"/>
    </source>
</evidence>
<comment type="subcellular location">
    <subcellularLocation>
        <location evidence="1">Membrane</location>
    </subcellularLocation>
</comment>
<keyword evidence="5" id="KW-1133">Transmembrane helix</keyword>
<feature type="transmembrane region" description="Helical" evidence="5">
    <location>
        <begin position="238"/>
        <end position="263"/>
    </location>
</feature>
<dbReference type="PROSITE" id="PS50835">
    <property type="entry name" value="IG_LIKE"/>
    <property type="match status" value="1"/>
</dbReference>
<evidence type="ECO:0000259" key="7">
    <source>
        <dbReference type="PROSITE" id="PS50835"/>
    </source>
</evidence>
<reference evidence="8" key="1">
    <citation type="journal article" date="2023" name="Science">
        <title>Genome structures resolve the early diversification of teleost fishes.</title>
        <authorList>
            <person name="Parey E."/>
            <person name="Louis A."/>
            <person name="Montfort J."/>
            <person name="Bouchez O."/>
            <person name="Roques C."/>
            <person name="Iampietro C."/>
            <person name="Lluch J."/>
            <person name="Castinel A."/>
            <person name="Donnadieu C."/>
            <person name="Desvignes T."/>
            <person name="Floi Bucao C."/>
            <person name="Jouanno E."/>
            <person name="Wen M."/>
            <person name="Mejri S."/>
            <person name="Dirks R."/>
            <person name="Jansen H."/>
            <person name="Henkel C."/>
            <person name="Chen W.J."/>
            <person name="Zahm M."/>
            <person name="Cabau C."/>
            <person name="Klopp C."/>
            <person name="Thompson A.W."/>
            <person name="Robinson-Rechavi M."/>
            <person name="Braasch I."/>
            <person name="Lecointre G."/>
            <person name="Bobe J."/>
            <person name="Postlethwait J.H."/>
            <person name="Berthelot C."/>
            <person name="Roest Crollius H."/>
            <person name="Guiguen Y."/>
        </authorList>
    </citation>
    <scope>NUCLEOTIDE SEQUENCE</scope>
    <source>
        <strain evidence="8">Concon-B</strain>
    </source>
</reference>
<dbReference type="PANTHER" id="PTHR12080:SF134">
    <property type="entry name" value="CD48 ANTIGEN"/>
    <property type="match status" value="1"/>
</dbReference>
<evidence type="ECO:0000256" key="2">
    <source>
        <dbReference type="ARBA" id="ARBA00022729"/>
    </source>
</evidence>
<dbReference type="EMBL" id="JAFJMO010000017">
    <property type="protein sequence ID" value="KAJ8252240.1"/>
    <property type="molecule type" value="Genomic_DNA"/>
</dbReference>
<evidence type="ECO:0000256" key="1">
    <source>
        <dbReference type="ARBA" id="ARBA00004370"/>
    </source>
</evidence>
<dbReference type="GO" id="GO:0016020">
    <property type="term" value="C:membrane"/>
    <property type="evidence" value="ECO:0007669"/>
    <property type="project" value="UniProtKB-SubCell"/>
</dbReference>
<keyword evidence="2 6" id="KW-0732">Signal</keyword>
<dbReference type="PANTHER" id="PTHR12080">
    <property type="entry name" value="SIGNALING LYMPHOCYTIC ACTIVATION MOLECULE"/>
    <property type="match status" value="1"/>
</dbReference>
<sequence>MAAVAQIQLLTLLLLAGLHHFGQPCDVPFVERVVFSRTGQEILSLPLPDNISSEVSTVLWTRKKHVVARIRLHNITVSGNMTNIFTNGALQVHNLTKYDHGAYKAEGHNDAGNCIFREHIWLEVRDPVSRPTLSLVSCILGRVDLRCEVEGGDNVSFRWAMLGPGLNTSLGEGALLSVGGADQRKFICVASNEASTETSDPLKLDCPGVNGGLSDEFPPYQDSTETEDIEGCKNYANFLLLLLWVCGVLLAVLCAILCAILSITNKVREGPKIAFQLGELNASPVHTEVFYTQIPIMDRDRGDPGEGNYHH</sequence>
<keyword evidence="5" id="KW-0812">Transmembrane</keyword>
<dbReference type="Proteomes" id="UP001152803">
    <property type="component" value="Unassembled WGS sequence"/>
</dbReference>
<dbReference type="OrthoDB" id="8439544at2759"/>
<gene>
    <name evidence="8" type="ORF">COCON_G00215520</name>
</gene>
<organism evidence="8 9">
    <name type="scientific">Conger conger</name>
    <name type="common">Conger eel</name>
    <name type="synonym">Muraena conger</name>
    <dbReference type="NCBI Taxonomy" id="82655"/>
    <lineage>
        <taxon>Eukaryota</taxon>
        <taxon>Metazoa</taxon>
        <taxon>Chordata</taxon>
        <taxon>Craniata</taxon>
        <taxon>Vertebrata</taxon>
        <taxon>Euteleostomi</taxon>
        <taxon>Actinopterygii</taxon>
        <taxon>Neopterygii</taxon>
        <taxon>Teleostei</taxon>
        <taxon>Anguilliformes</taxon>
        <taxon>Congridae</taxon>
        <taxon>Conger</taxon>
    </lineage>
</organism>
<dbReference type="InterPro" id="IPR013783">
    <property type="entry name" value="Ig-like_fold"/>
</dbReference>
<keyword evidence="3 5" id="KW-0472">Membrane</keyword>